<keyword evidence="3" id="KW-0964">Secreted</keyword>
<comment type="subcellular location">
    <subcellularLocation>
        <location evidence="1">Host cell</location>
    </subcellularLocation>
    <subcellularLocation>
        <location evidence="2">Secreted</location>
    </subcellularLocation>
</comment>
<evidence type="ECO:0000256" key="2">
    <source>
        <dbReference type="ARBA" id="ARBA00004613"/>
    </source>
</evidence>
<dbReference type="SUPFAM" id="SSF52540">
    <property type="entry name" value="P-loop containing nucleoside triphosphate hydrolases"/>
    <property type="match status" value="1"/>
</dbReference>
<organism evidence="5 6">
    <name type="scientific">Rhizophagus irregularis</name>
    <dbReference type="NCBI Taxonomy" id="588596"/>
    <lineage>
        <taxon>Eukaryota</taxon>
        <taxon>Fungi</taxon>
        <taxon>Fungi incertae sedis</taxon>
        <taxon>Mucoromycota</taxon>
        <taxon>Glomeromycotina</taxon>
        <taxon>Glomeromycetes</taxon>
        <taxon>Glomerales</taxon>
        <taxon>Glomeraceae</taxon>
        <taxon>Rhizophagus</taxon>
    </lineage>
</organism>
<dbReference type="Proteomes" id="UP000234323">
    <property type="component" value="Unassembled WGS sequence"/>
</dbReference>
<evidence type="ECO:0000313" key="5">
    <source>
        <dbReference type="EMBL" id="PKY60455.1"/>
    </source>
</evidence>
<protein>
    <recommendedName>
        <fullName evidence="4">Crinkler effector protein N-terminal domain-containing protein</fullName>
    </recommendedName>
</protein>
<dbReference type="InterPro" id="IPR027417">
    <property type="entry name" value="P-loop_NTPase"/>
</dbReference>
<evidence type="ECO:0000313" key="6">
    <source>
        <dbReference type="Proteomes" id="UP000234323"/>
    </source>
</evidence>
<dbReference type="GO" id="GO:0043657">
    <property type="term" value="C:host cell"/>
    <property type="evidence" value="ECO:0007669"/>
    <property type="project" value="UniProtKB-SubCell"/>
</dbReference>
<gene>
    <name evidence="5" type="ORF">RhiirA4_550665</name>
</gene>
<dbReference type="Pfam" id="PF20147">
    <property type="entry name" value="Crinkler"/>
    <property type="match status" value="1"/>
</dbReference>
<evidence type="ECO:0000256" key="1">
    <source>
        <dbReference type="ARBA" id="ARBA00004340"/>
    </source>
</evidence>
<dbReference type="VEuPathDB" id="FungiDB:RhiirFUN_015451"/>
<keyword evidence="6" id="KW-1185">Reference proteome</keyword>
<dbReference type="VEuPathDB" id="FungiDB:RhiirA1_495218"/>
<name>A0A2I1HNI8_9GLOM</name>
<dbReference type="AlphaFoldDB" id="A0A2I1HNI8"/>
<sequence>MTISKLRDVIYEKKKNYFEDKKIDANMLNLWLVNIPYDTENVQLRTLQNRSRDMNEENIIQELGGKKLSPVDDIGDIFTYDSKNIRIIIQPPVTTDQGHTDVSRVIANLGYLPRQGGLGGTMLPSDPKIRSTNEGVNINDPDISLRFDIISSLVKDLMDKKVILVRAPPFSGKTSLAQILEYNLVHAPEFLNHRIVRVSMIWGQSVGLENCYDSFGELWKRIIGIDWFDWLEQCRYIETILIIDEAQLIYGREKKGDERNRKSADQFWMIVKGLLQEVTRINIIMFAPYGYRSSNTTGLTTPVTLPESNCKSLIDINFTCDELEKYIGKFCGKYFRNLDSSGISSLYKYIQVVTEGHAGLVRHILMSTEDAMKKRIDINRLTWEEIFKYLNSREFDSSIYTNCRAVPKVSALFDRQKKICEDVCLNEKILYIDDDKDAEYLVRSGILIIVDTYITFAAPLLKRLFFQQNYGVHNSAETTPTDLHHFIVKIFAAMCNELSGKILRDTLGFESDGRILEQTWQKEFYRIGTQVLGRNHFLSFEVGSVFGCEGKIVFYVDKLDWAIEFLRDGEDMAKHKRKFEPGGEYREIVKYAKSIAIIDICSKGRVDTCNEAKKVQEMKADFIYVSCSKDFDAFKIECLGKETVIIKV</sequence>
<evidence type="ECO:0000256" key="3">
    <source>
        <dbReference type="ARBA" id="ARBA00022525"/>
    </source>
</evidence>
<evidence type="ECO:0000259" key="4">
    <source>
        <dbReference type="Pfam" id="PF20147"/>
    </source>
</evidence>
<proteinExistence type="predicted"/>
<comment type="caution">
    <text evidence="5">The sequence shown here is derived from an EMBL/GenBank/DDBJ whole genome shotgun (WGS) entry which is preliminary data.</text>
</comment>
<dbReference type="VEuPathDB" id="FungiDB:FUN_018986"/>
<feature type="domain" description="Crinkler effector protein N-terminal" evidence="4">
    <location>
        <begin position="2"/>
        <end position="90"/>
    </location>
</feature>
<dbReference type="InterPro" id="IPR045379">
    <property type="entry name" value="Crinkler_N"/>
</dbReference>
<dbReference type="GO" id="GO:0005576">
    <property type="term" value="C:extracellular region"/>
    <property type="evidence" value="ECO:0007669"/>
    <property type="project" value="UniProtKB-SubCell"/>
</dbReference>
<dbReference type="VEuPathDB" id="FungiDB:RhiirFUN_004788"/>
<accession>A0A2I1HNI8</accession>
<dbReference type="EMBL" id="LLXI01004286">
    <property type="protein sequence ID" value="PKY60455.1"/>
    <property type="molecule type" value="Genomic_DNA"/>
</dbReference>
<reference evidence="5 6" key="1">
    <citation type="submission" date="2015-10" db="EMBL/GenBank/DDBJ databases">
        <title>Genome analyses suggest a sexual origin of heterokaryosis in a supposedly ancient asexual fungus.</title>
        <authorList>
            <person name="Ropars J."/>
            <person name="Sedzielewska K."/>
            <person name="Noel J."/>
            <person name="Charron P."/>
            <person name="Farinelli L."/>
            <person name="Marton T."/>
            <person name="Kruger M."/>
            <person name="Pelin A."/>
            <person name="Brachmann A."/>
            <person name="Corradi N."/>
        </authorList>
    </citation>
    <scope>NUCLEOTIDE SEQUENCE [LARGE SCALE GENOMIC DNA]</scope>
    <source>
        <strain evidence="5 6">A4</strain>
    </source>
</reference>